<dbReference type="Gene3D" id="1.20.1560.10">
    <property type="entry name" value="ABC transporter type 1, transmembrane domain"/>
    <property type="match status" value="1"/>
</dbReference>
<dbReference type="PROSITE" id="PS50893">
    <property type="entry name" value="ABC_TRANSPORTER_2"/>
    <property type="match status" value="1"/>
</dbReference>
<keyword evidence="4" id="KW-0547">Nucleotide-binding</keyword>
<dbReference type="RefSeq" id="XP_060322602.1">
    <property type="nucleotide sequence ID" value="XM_060478599.1"/>
</dbReference>
<evidence type="ECO:0000256" key="6">
    <source>
        <dbReference type="ARBA" id="ARBA00022989"/>
    </source>
</evidence>
<evidence type="ECO:0000256" key="8">
    <source>
        <dbReference type="SAM" id="Coils"/>
    </source>
</evidence>
<dbReference type="InterPro" id="IPR050173">
    <property type="entry name" value="ABC_transporter_C-like"/>
</dbReference>
<evidence type="ECO:0000256" key="1">
    <source>
        <dbReference type="ARBA" id="ARBA00004141"/>
    </source>
</evidence>
<dbReference type="InterPro" id="IPR027417">
    <property type="entry name" value="P-loop_NTPase"/>
</dbReference>
<dbReference type="EMBL" id="JAUEPS010000109">
    <property type="protein sequence ID" value="KAK0437445.1"/>
    <property type="molecule type" value="Genomic_DNA"/>
</dbReference>
<keyword evidence="13" id="KW-1185">Reference proteome</keyword>
<dbReference type="CDD" id="cd18580">
    <property type="entry name" value="ABC_6TM_ABCC_D2"/>
    <property type="match status" value="1"/>
</dbReference>
<dbReference type="InterPro" id="IPR011527">
    <property type="entry name" value="ABC1_TM_dom"/>
</dbReference>
<name>A0AA39J8K3_ARMTA</name>
<keyword evidence="6 9" id="KW-1133">Transmembrane helix</keyword>
<dbReference type="GO" id="GO:0140359">
    <property type="term" value="F:ABC-type transporter activity"/>
    <property type="evidence" value="ECO:0007669"/>
    <property type="project" value="InterPro"/>
</dbReference>
<evidence type="ECO:0000259" key="10">
    <source>
        <dbReference type="PROSITE" id="PS50893"/>
    </source>
</evidence>
<evidence type="ECO:0000313" key="12">
    <source>
        <dbReference type="EMBL" id="KAK0437445.1"/>
    </source>
</evidence>
<protein>
    <submittedName>
        <fullName evidence="12">P-loop containing nucleoside triphosphate hydrolase protein</fullName>
    </submittedName>
</protein>
<comment type="caution">
    <text evidence="12">The sequence shown here is derived from an EMBL/GenBank/DDBJ whole genome shotgun (WGS) entry which is preliminary data.</text>
</comment>
<keyword evidence="7 9" id="KW-0472">Membrane</keyword>
<keyword evidence="8" id="KW-0175">Coiled coil</keyword>
<feature type="domain" description="ABC transmembrane type-1" evidence="11">
    <location>
        <begin position="380"/>
        <end position="601"/>
    </location>
</feature>
<dbReference type="Gene3D" id="3.40.50.300">
    <property type="entry name" value="P-loop containing nucleotide triphosphate hydrolases"/>
    <property type="match status" value="1"/>
</dbReference>
<keyword evidence="12" id="KW-0378">Hydrolase</keyword>
<dbReference type="InterPro" id="IPR003439">
    <property type="entry name" value="ABC_transporter-like_ATP-bd"/>
</dbReference>
<evidence type="ECO:0000259" key="11">
    <source>
        <dbReference type="PROSITE" id="PS50929"/>
    </source>
</evidence>
<evidence type="ECO:0000256" key="4">
    <source>
        <dbReference type="ARBA" id="ARBA00022741"/>
    </source>
</evidence>
<comment type="subcellular location">
    <subcellularLocation>
        <location evidence="1">Membrane</location>
        <topology evidence="1">Multi-pass membrane protein</topology>
    </subcellularLocation>
</comment>
<keyword evidence="5" id="KW-0067">ATP-binding</keyword>
<evidence type="ECO:0000256" key="9">
    <source>
        <dbReference type="SAM" id="Phobius"/>
    </source>
</evidence>
<dbReference type="GO" id="GO:0016887">
    <property type="term" value="F:ATP hydrolysis activity"/>
    <property type="evidence" value="ECO:0007669"/>
    <property type="project" value="InterPro"/>
</dbReference>
<dbReference type="SUPFAM" id="SSF90123">
    <property type="entry name" value="ABC transporter transmembrane region"/>
    <property type="match status" value="1"/>
</dbReference>
<dbReference type="AlphaFoldDB" id="A0AA39J8K3"/>
<dbReference type="PROSITE" id="PS50929">
    <property type="entry name" value="ABC_TM1F"/>
    <property type="match status" value="1"/>
</dbReference>
<feature type="transmembrane region" description="Helical" evidence="9">
    <location>
        <begin position="421"/>
        <end position="441"/>
    </location>
</feature>
<dbReference type="Pfam" id="PF00664">
    <property type="entry name" value="ABC_membrane"/>
    <property type="match status" value="1"/>
</dbReference>
<accession>A0AA39J8K3</accession>
<proteinExistence type="predicted"/>
<dbReference type="GO" id="GO:0005524">
    <property type="term" value="F:ATP binding"/>
    <property type="evidence" value="ECO:0007669"/>
    <property type="project" value="UniProtKB-KW"/>
</dbReference>
<feature type="coiled-coil region" evidence="8">
    <location>
        <begin position="62"/>
        <end position="89"/>
    </location>
</feature>
<feature type="transmembrane region" description="Helical" evidence="9">
    <location>
        <begin position="505"/>
        <end position="533"/>
    </location>
</feature>
<sequence>MRRFWKDFAVVVTYAIVGHLSGSGSLDTSRLFTSYTVISIISTPLFSVRQNYGTVLAAYSSIKRLETYLLSTEASIERLNKKLGEKDEQLDQKAVVTMRNVHLGWKDRVVLSEVNISIESQMLNMVIRRIATGKLTLLASLLGEATILEGSISCSRGKGIAYCSQVPWLQTSHSIEQNITFSSTMDVLWYQAVIKACALDVDLALIPSGDSSLAKGLSGGQKAQIALAWAIYARTDLIILDDVLAALDATTSANIFSSLFGPNGLLHGRMVVMTMNHIPYLQHADWIITLGDGKVVEQGTFASLSMSQGGIGDLIHNGMVTALTSKITMVVGESSNATEILNESDKDDAAKEEIEAIQSGNATLRTYMHYARGAGYNCMLIYIVFLAVTVGIQIVTPVYLQLWAEANNGSTDSHLGQYLGGYAVIEVAYVAAFTAVFYYFIMILVPEASTQLHAGEVEAVMNAPMSFFDSTTTGRVISHFSQDIFVMDFEFPLAMHDAAYECTRLFGSAILMVAAVPYLVILLIFVAFSGYFIQKFYLATSKQLRRLDLTSKAPLYTLFQEAMELNGLLTIRAAHQQPLFTRQNSLRLAQSQRPFYFTNIA</sequence>
<organism evidence="12 13">
    <name type="scientific">Armillaria tabescens</name>
    <name type="common">Ringless honey mushroom</name>
    <name type="synonym">Agaricus tabescens</name>
    <dbReference type="NCBI Taxonomy" id="1929756"/>
    <lineage>
        <taxon>Eukaryota</taxon>
        <taxon>Fungi</taxon>
        <taxon>Dikarya</taxon>
        <taxon>Basidiomycota</taxon>
        <taxon>Agaricomycotina</taxon>
        <taxon>Agaricomycetes</taxon>
        <taxon>Agaricomycetidae</taxon>
        <taxon>Agaricales</taxon>
        <taxon>Marasmiineae</taxon>
        <taxon>Physalacriaceae</taxon>
        <taxon>Desarmillaria</taxon>
    </lineage>
</organism>
<evidence type="ECO:0000256" key="7">
    <source>
        <dbReference type="ARBA" id="ARBA00023136"/>
    </source>
</evidence>
<dbReference type="GeneID" id="85362147"/>
<dbReference type="InterPro" id="IPR044726">
    <property type="entry name" value="ABCC_6TM_D2"/>
</dbReference>
<feature type="domain" description="ABC transporter" evidence="10">
    <location>
        <begin position="96"/>
        <end position="317"/>
    </location>
</feature>
<evidence type="ECO:0000256" key="3">
    <source>
        <dbReference type="ARBA" id="ARBA00022692"/>
    </source>
</evidence>
<dbReference type="GO" id="GO:0016020">
    <property type="term" value="C:membrane"/>
    <property type="evidence" value="ECO:0007669"/>
    <property type="project" value="UniProtKB-SubCell"/>
</dbReference>
<dbReference type="PANTHER" id="PTHR24223">
    <property type="entry name" value="ATP-BINDING CASSETTE SUB-FAMILY C"/>
    <property type="match status" value="1"/>
</dbReference>
<keyword evidence="2" id="KW-0813">Transport</keyword>
<dbReference type="Pfam" id="PF00005">
    <property type="entry name" value="ABC_tran"/>
    <property type="match status" value="1"/>
</dbReference>
<dbReference type="PANTHER" id="PTHR24223:SF399">
    <property type="entry name" value="ABC TRANSPORTER ATNG"/>
    <property type="match status" value="1"/>
</dbReference>
<gene>
    <name evidence="12" type="ORF">EV420DRAFT_1651948</name>
</gene>
<evidence type="ECO:0000313" key="13">
    <source>
        <dbReference type="Proteomes" id="UP001175211"/>
    </source>
</evidence>
<evidence type="ECO:0000256" key="2">
    <source>
        <dbReference type="ARBA" id="ARBA00022448"/>
    </source>
</evidence>
<dbReference type="Proteomes" id="UP001175211">
    <property type="component" value="Unassembled WGS sequence"/>
</dbReference>
<evidence type="ECO:0000256" key="5">
    <source>
        <dbReference type="ARBA" id="ARBA00022840"/>
    </source>
</evidence>
<reference evidence="12" key="1">
    <citation type="submission" date="2023-06" db="EMBL/GenBank/DDBJ databases">
        <authorList>
            <consortium name="Lawrence Berkeley National Laboratory"/>
            <person name="Ahrendt S."/>
            <person name="Sahu N."/>
            <person name="Indic B."/>
            <person name="Wong-Bajracharya J."/>
            <person name="Merenyi Z."/>
            <person name="Ke H.-M."/>
            <person name="Monk M."/>
            <person name="Kocsube S."/>
            <person name="Drula E."/>
            <person name="Lipzen A."/>
            <person name="Balint B."/>
            <person name="Henrissat B."/>
            <person name="Andreopoulos B."/>
            <person name="Martin F.M."/>
            <person name="Harder C.B."/>
            <person name="Rigling D."/>
            <person name="Ford K.L."/>
            <person name="Foster G.D."/>
            <person name="Pangilinan J."/>
            <person name="Papanicolaou A."/>
            <person name="Barry K."/>
            <person name="LaButti K."/>
            <person name="Viragh M."/>
            <person name="Koriabine M."/>
            <person name="Yan M."/>
            <person name="Riley R."/>
            <person name="Champramary S."/>
            <person name="Plett K.L."/>
            <person name="Tsai I.J."/>
            <person name="Slot J."/>
            <person name="Sipos G."/>
            <person name="Plett J."/>
            <person name="Nagy L.G."/>
            <person name="Grigoriev I.V."/>
        </authorList>
    </citation>
    <scope>NUCLEOTIDE SEQUENCE</scope>
    <source>
        <strain evidence="12">CCBAS 213</strain>
    </source>
</reference>
<keyword evidence="3 9" id="KW-0812">Transmembrane</keyword>
<feature type="transmembrane region" description="Helical" evidence="9">
    <location>
        <begin position="379"/>
        <end position="400"/>
    </location>
</feature>
<dbReference type="InterPro" id="IPR036640">
    <property type="entry name" value="ABC1_TM_sf"/>
</dbReference>
<dbReference type="SUPFAM" id="SSF52540">
    <property type="entry name" value="P-loop containing nucleoside triphosphate hydrolases"/>
    <property type="match status" value="1"/>
</dbReference>